<sequence length="624" mass="68137">MSGSVIINLQDYAETVPDIRGRASGSAPADQKLAMSSSSVSSNTLGYIDRRPERRKAQSTPSNRLIRMTYRSELLHNVDIWGIIEHARAKNGKLEIGGALWYDFETRRVRQILEGLENVVETLVSKIIVDPRHTSVVFEATEYPTKRHYSQWMVKGALENKKRRYQRLLSFEGEDLGFSIFGNYDLDNTGMPRIPSLPDNLDYTYSQSLETPGEGAEGSNAGTSRHWRTLSGGFEAKEPPVNDEDARAAASLLNDIADRPTITAPSTPPLTPPLPSRTTPPSLKEKPSPFQPHRKPAEPSEPTYRTTRATNIGSVGSLPWGPAPSVGSDVNLSSGGSSVAIPASRMKSASDTLPGSRGITPTTQQQQQQQQRQQQQQGPMKATVMPVNLIDLLNHSHAMWQKGGAASPALAAAYARSQTLLQQGGVPLHRGIPLGVNPAVLGEKERLELEKRQRQAMLPPHPMSALHRLAAGGGNKIHVYNKEEKRQIIRRYLAKKKGRKFKKVIRYACRKRFADRRPRVGGRFVKMKPEPKPEPKPDSESKGGDTASDAKNGSETAGGKSRGTPGIPGGSTGATRSLAVMSTQAKATCQAAIDACADEVLAAVPPNEKKKKKKPKPSKNPYPY</sequence>
<feature type="region of interest" description="Disordered" evidence="3">
    <location>
        <begin position="518"/>
        <end position="575"/>
    </location>
</feature>
<keyword evidence="2" id="KW-0539">Nucleus</keyword>
<feature type="region of interest" description="Disordered" evidence="3">
    <location>
        <begin position="601"/>
        <end position="624"/>
    </location>
</feature>
<dbReference type="InterPro" id="IPR010402">
    <property type="entry name" value="CCT_domain"/>
</dbReference>
<dbReference type="InterPro" id="IPR036046">
    <property type="entry name" value="Acylphosphatase-like_dom_sf"/>
</dbReference>
<feature type="compositionally biased region" description="Low complexity" evidence="3">
    <location>
        <begin position="364"/>
        <end position="377"/>
    </location>
</feature>
<dbReference type="Pfam" id="PF06203">
    <property type="entry name" value="CCT"/>
    <property type="match status" value="1"/>
</dbReference>
<evidence type="ECO:0000256" key="1">
    <source>
        <dbReference type="ARBA" id="ARBA00004123"/>
    </source>
</evidence>
<feature type="compositionally biased region" description="Polar residues" evidence="3">
    <location>
        <begin position="347"/>
        <end position="363"/>
    </location>
</feature>
<proteinExistence type="predicted"/>
<dbReference type="AlphaFoldDB" id="A0A7S4DQK1"/>
<dbReference type="PANTHER" id="PTHR31319">
    <property type="entry name" value="ZINC FINGER PROTEIN CONSTANS-LIKE 4"/>
    <property type="match status" value="1"/>
</dbReference>
<feature type="compositionally biased region" description="Pro residues" evidence="3">
    <location>
        <begin position="266"/>
        <end position="275"/>
    </location>
</feature>
<dbReference type="PROSITE" id="PS50925">
    <property type="entry name" value="BLUF"/>
    <property type="match status" value="1"/>
</dbReference>
<dbReference type="PROSITE" id="PS51017">
    <property type="entry name" value="CCT"/>
    <property type="match status" value="1"/>
</dbReference>
<dbReference type="GO" id="GO:0005634">
    <property type="term" value="C:nucleus"/>
    <property type="evidence" value="ECO:0007669"/>
    <property type="project" value="UniProtKB-SubCell"/>
</dbReference>
<dbReference type="GO" id="GO:0071949">
    <property type="term" value="F:FAD binding"/>
    <property type="evidence" value="ECO:0007669"/>
    <property type="project" value="InterPro"/>
</dbReference>
<dbReference type="Pfam" id="PF04940">
    <property type="entry name" value="BLUF"/>
    <property type="match status" value="1"/>
</dbReference>
<evidence type="ECO:0000256" key="2">
    <source>
        <dbReference type="ARBA" id="ARBA00023242"/>
    </source>
</evidence>
<dbReference type="PANTHER" id="PTHR31319:SF77">
    <property type="entry name" value="ZINC FINGER PROTEIN CONSTANS-LIKE 4"/>
    <property type="match status" value="1"/>
</dbReference>
<feature type="region of interest" description="Disordered" evidence="3">
    <location>
        <begin position="258"/>
        <end position="306"/>
    </location>
</feature>
<comment type="subcellular location">
    <subcellularLocation>
        <location evidence="1">Nucleus</location>
    </subcellularLocation>
</comment>
<gene>
    <name evidence="6" type="ORF">LGLO00237_LOCUS15593</name>
</gene>
<feature type="compositionally biased region" description="Polar residues" evidence="3">
    <location>
        <begin position="34"/>
        <end position="45"/>
    </location>
</feature>
<dbReference type="EMBL" id="HBIV01021656">
    <property type="protein sequence ID" value="CAE0663990.1"/>
    <property type="molecule type" value="Transcribed_RNA"/>
</dbReference>
<evidence type="ECO:0008006" key="7">
    <source>
        <dbReference type="Google" id="ProtNLM"/>
    </source>
</evidence>
<reference evidence="6" key="1">
    <citation type="submission" date="2021-01" db="EMBL/GenBank/DDBJ databases">
        <authorList>
            <person name="Corre E."/>
            <person name="Pelletier E."/>
            <person name="Niang G."/>
            <person name="Scheremetjew M."/>
            <person name="Finn R."/>
            <person name="Kale V."/>
            <person name="Holt S."/>
            <person name="Cochrane G."/>
            <person name="Meng A."/>
            <person name="Brown T."/>
            <person name="Cohen L."/>
        </authorList>
    </citation>
    <scope>NUCLEOTIDE SEQUENCE</scope>
    <source>
        <strain evidence="6">CCCM811</strain>
    </source>
</reference>
<dbReference type="Gene3D" id="3.30.70.100">
    <property type="match status" value="1"/>
</dbReference>
<dbReference type="GO" id="GO:0003700">
    <property type="term" value="F:DNA-binding transcription factor activity"/>
    <property type="evidence" value="ECO:0007669"/>
    <property type="project" value="TreeGrafter"/>
</dbReference>
<feature type="domain" description="BLUF" evidence="4">
    <location>
        <begin position="62"/>
        <end position="155"/>
    </location>
</feature>
<evidence type="ECO:0000313" key="6">
    <source>
        <dbReference type="EMBL" id="CAE0663990.1"/>
    </source>
</evidence>
<evidence type="ECO:0000259" key="5">
    <source>
        <dbReference type="PROSITE" id="PS51017"/>
    </source>
</evidence>
<protein>
    <recommendedName>
        <fullName evidence="7">CCT domain-containing protein</fullName>
    </recommendedName>
</protein>
<feature type="domain" description="CCT" evidence="5">
    <location>
        <begin position="485"/>
        <end position="527"/>
    </location>
</feature>
<dbReference type="InterPro" id="IPR007024">
    <property type="entry name" value="BLUF_domain"/>
</dbReference>
<feature type="region of interest" description="Disordered" evidence="3">
    <location>
        <begin position="333"/>
        <end position="380"/>
    </location>
</feature>
<dbReference type="GO" id="GO:0009882">
    <property type="term" value="F:blue light photoreceptor activity"/>
    <property type="evidence" value="ECO:0007669"/>
    <property type="project" value="InterPro"/>
</dbReference>
<dbReference type="SUPFAM" id="SSF54975">
    <property type="entry name" value="Acylphosphatase/BLUF domain-like"/>
    <property type="match status" value="1"/>
</dbReference>
<organism evidence="6">
    <name type="scientific">Lotharella globosa</name>
    <dbReference type="NCBI Taxonomy" id="91324"/>
    <lineage>
        <taxon>Eukaryota</taxon>
        <taxon>Sar</taxon>
        <taxon>Rhizaria</taxon>
        <taxon>Cercozoa</taxon>
        <taxon>Chlorarachniophyceae</taxon>
        <taxon>Lotharella</taxon>
    </lineage>
</organism>
<evidence type="ECO:0000259" key="4">
    <source>
        <dbReference type="PROSITE" id="PS50925"/>
    </source>
</evidence>
<name>A0A7S4DQK1_9EUKA</name>
<feature type="compositionally biased region" description="Basic and acidic residues" evidence="3">
    <location>
        <begin position="527"/>
        <end position="543"/>
    </location>
</feature>
<feature type="region of interest" description="Disordered" evidence="3">
    <location>
        <begin position="205"/>
        <end position="227"/>
    </location>
</feature>
<evidence type="ECO:0000256" key="3">
    <source>
        <dbReference type="SAM" id="MobiDB-lite"/>
    </source>
</evidence>
<accession>A0A7S4DQK1</accession>
<dbReference type="SMART" id="SM01034">
    <property type="entry name" value="BLUF"/>
    <property type="match status" value="1"/>
</dbReference>
<dbReference type="InterPro" id="IPR045281">
    <property type="entry name" value="CONSTANS-like"/>
</dbReference>
<feature type="region of interest" description="Disordered" evidence="3">
    <location>
        <begin position="21"/>
        <end position="61"/>
    </location>
</feature>